<name>A0A7J6ATW1_AMEME</name>
<dbReference type="EMBL" id="JAAGNN010000009">
    <property type="protein sequence ID" value="KAF4084968.1"/>
    <property type="molecule type" value="Genomic_DNA"/>
</dbReference>
<dbReference type="AlphaFoldDB" id="A0A7J6ATW1"/>
<keyword evidence="3" id="KW-1185">Reference proteome</keyword>
<evidence type="ECO:0000313" key="2">
    <source>
        <dbReference type="EMBL" id="KAF4084968.1"/>
    </source>
</evidence>
<organism evidence="2 3">
    <name type="scientific">Ameiurus melas</name>
    <name type="common">Black bullhead</name>
    <name type="synonym">Silurus melas</name>
    <dbReference type="NCBI Taxonomy" id="219545"/>
    <lineage>
        <taxon>Eukaryota</taxon>
        <taxon>Metazoa</taxon>
        <taxon>Chordata</taxon>
        <taxon>Craniata</taxon>
        <taxon>Vertebrata</taxon>
        <taxon>Euteleostomi</taxon>
        <taxon>Actinopterygii</taxon>
        <taxon>Neopterygii</taxon>
        <taxon>Teleostei</taxon>
        <taxon>Ostariophysi</taxon>
        <taxon>Siluriformes</taxon>
        <taxon>Ictaluridae</taxon>
        <taxon>Ameiurus</taxon>
    </lineage>
</organism>
<comment type="caution">
    <text evidence="2">The sequence shown here is derived from an EMBL/GenBank/DDBJ whole genome shotgun (WGS) entry which is preliminary data.</text>
</comment>
<keyword evidence="1" id="KW-0812">Transmembrane</keyword>
<evidence type="ECO:0000313" key="3">
    <source>
        <dbReference type="Proteomes" id="UP000593565"/>
    </source>
</evidence>
<reference evidence="2 3" key="1">
    <citation type="submission" date="2020-02" db="EMBL/GenBank/DDBJ databases">
        <title>A chromosome-scale genome assembly of the black bullhead catfish (Ameiurus melas).</title>
        <authorList>
            <person name="Wen M."/>
            <person name="Zham M."/>
            <person name="Cabau C."/>
            <person name="Klopp C."/>
            <person name="Donnadieu C."/>
            <person name="Roques C."/>
            <person name="Bouchez O."/>
            <person name="Lampietro C."/>
            <person name="Jouanno E."/>
            <person name="Herpin A."/>
            <person name="Louis A."/>
            <person name="Berthelot C."/>
            <person name="Parey E."/>
            <person name="Roest-Crollius H."/>
            <person name="Braasch I."/>
            <person name="Postlethwait J."/>
            <person name="Robinson-Rechavi M."/>
            <person name="Echchiki A."/>
            <person name="Begum T."/>
            <person name="Montfort J."/>
            <person name="Schartl M."/>
            <person name="Bobe J."/>
            <person name="Guiguen Y."/>
        </authorList>
    </citation>
    <scope>NUCLEOTIDE SEQUENCE [LARGE SCALE GENOMIC DNA]</scope>
    <source>
        <strain evidence="2">M_S1</strain>
        <tissue evidence="2">Blood</tissue>
    </source>
</reference>
<keyword evidence="1" id="KW-1133">Transmembrane helix</keyword>
<proteinExistence type="predicted"/>
<gene>
    <name evidence="2" type="ORF">AMELA_G00112100</name>
</gene>
<keyword evidence="1" id="KW-0472">Membrane</keyword>
<protein>
    <submittedName>
        <fullName evidence="2">Uncharacterized protein</fullName>
    </submittedName>
</protein>
<feature type="transmembrane region" description="Helical" evidence="1">
    <location>
        <begin position="20"/>
        <end position="44"/>
    </location>
</feature>
<evidence type="ECO:0000256" key="1">
    <source>
        <dbReference type="SAM" id="Phobius"/>
    </source>
</evidence>
<accession>A0A7J6ATW1</accession>
<sequence length="70" mass="7894">MPDVQLSICLLPAEPNQMSIVIGVAVVVGFLVVVFIIVSSYNVFKRNRTNIRSHLKEKYEDKIDSKQTAM</sequence>
<dbReference type="Proteomes" id="UP000593565">
    <property type="component" value="Unassembled WGS sequence"/>
</dbReference>